<comment type="caution">
    <text evidence="1">The sequence shown here is derived from an EMBL/GenBank/DDBJ whole genome shotgun (WGS) entry which is preliminary data.</text>
</comment>
<protein>
    <submittedName>
        <fullName evidence="1">Uncharacterized protein</fullName>
    </submittedName>
</protein>
<name>A0A8K0TEX1_9PEZI</name>
<dbReference type="Proteomes" id="UP000813385">
    <property type="component" value="Unassembled WGS sequence"/>
</dbReference>
<dbReference type="EMBL" id="JAGPXD010000003">
    <property type="protein sequence ID" value="KAH7362167.1"/>
    <property type="molecule type" value="Genomic_DNA"/>
</dbReference>
<proteinExistence type="predicted"/>
<gene>
    <name evidence="1" type="ORF">B0T11DRAFT_328274</name>
</gene>
<keyword evidence="2" id="KW-1185">Reference proteome</keyword>
<reference evidence="1" key="1">
    <citation type="journal article" date="2021" name="Nat. Commun.">
        <title>Genetic determinants of endophytism in the Arabidopsis root mycobiome.</title>
        <authorList>
            <person name="Mesny F."/>
            <person name="Miyauchi S."/>
            <person name="Thiergart T."/>
            <person name="Pickel B."/>
            <person name="Atanasova L."/>
            <person name="Karlsson M."/>
            <person name="Huettel B."/>
            <person name="Barry K.W."/>
            <person name="Haridas S."/>
            <person name="Chen C."/>
            <person name="Bauer D."/>
            <person name="Andreopoulos W."/>
            <person name="Pangilinan J."/>
            <person name="LaButti K."/>
            <person name="Riley R."/>
            <person name="Lipzen A."/>
            <person name="Clum A."/>
            <person name="Drula E."/>
            <person name="Henrissat B."/>
            <person name="Kohler A."/>
            <person name="Grigoriev I.V."/>
            <person name="Martin F.M."/>
            <person name="Hacquard S."/>
        </authorList>
    </citation>
    <scope>NUCLEOTIDE SEQUENCE</scope>
    <source>
        <strain evidence="1">MPI-CAGE-AT-0016</strain>
    </source>
</reference>
<dbReference type="OrthoDB" id="5199007at2759"/>
<dbReference type="AlphaFoldDB" id="A0A8K0TEX1"/>
<evidence type="ECO:0000313" key="2">
    <source>
        <dbReference type="Proteomes" id="UP000813385"/>
    </source>
</evidence>
<evidence type="ECO:0000313" key="1">
    <source>
        <dbReference type="EMBL" id="KAH7362167.1"/>
    </source>
</evidence>
<organism evidence="1 2">
    <name type="scientific">Plectosphaerella cucumerina</name>
    <dbReference type="NCBI Taxonomy" id="40658"/>
    <lineage>
        <taxon>Eukaryota</taxon>
        <taxon>Fungi</taxon>
        <taxon>Dikarya</taxon>
        <taxon>Ascomycota</taxon>
        <taxon>Pezizomycotina</taxon>
        <taxon>Sordariomycetes</taxon>
        <taxon>Hypocreomycetidae</taxon>
        <taxon>Glomerellales</taxon>
        <taxon>Plectosphaerellaceae</taxon>
        <taxon>Plectosphaerella</taxon>
    </lineage>
</organism>
<accession>A0A8K0TEX1</accession>
<sequence length="214" mass="23596">MKTVSTQCRTSISNVIPIFTVTMGKASIEISSSVWETLVQTFDKLAKTYNLNDPEGVMSSRSTLQRILSATFDRDELAFLTQHSQALDLLDDSLDGLSRAHVLAQAIAGLVTILENVAATGRQVDAAVVNEVISHFAESEHRHRIAEMIEGSRVFARCYDRSQITDLILRAVEDKEASKWESLADDEQAAIGWASELPSRNMGLPWGFSILALN</sequence>